<dbReference type="NCBIfam" id="TIGR01397">
    <property type="entry name" value="fliM_switch"/>
    <property type="match status" value="1"/>
</dbReference>
<organism evidence="15 16">
    <name type="scientific">Azospirillum oryzae</name>
    <dbReference type="NCBI Taxonomy" id="286727"/>
    <lineage>
        <taxon>Bacteria</taxon>
        <taxon>Pseudomonadati</taxon>
        <taxon>Pseudomonadota</taxon>
        <taxon>Alphaproteobacteria</taxon>
        <taxon>Rhodospirillales</taxon>
        <taxon>Azospirillaceae</taxon>
        <taxon>Azospirillum</taxon>
    </lineage>
</organism>
<comment type="function">
    <text evidence="11">FliM is one of three proteins (FliG, FliN, FliM) that forms the rotor-mounted switch complex (C ring), located at the base of the basal body. This complex interacts with the CheY and CheZ chemotaxis proteins, in addition to contacting components of the motor that determine the direction of flagellar rotation.</text>
</comment>
<comment type="similarity">
    <text evidence="3">Belongs to the FliM family.</text>
</comment>
<evidence type="ECO:0000256" key="1">
    <source>
        <dbReference type="ARBA" id="ARBA00004117"/>
    </source>
</evidence>
<feature type="compositionally biased region" description="Pro residues" evidence="13">
    <location>
        <begin position="1"/>
        <end position="13"/>
    </location>
</feature>
<evidence type="ECO:0000256" key="9">
    <source>
        <dbReference type="ARBA" id="ARBA00023136"/>
    </source>
</evidence>
<reference evidence="15 16" key="1">
    <citation type="submission" date="2020-06" db="EMBL/GenBank/DDBJ databases">
        <title>Complete genome of Azosprillum oryzae KACC14407.</title>
        <authorList>
            <person name="Kim M."/>
            <person name="Park Y.-J."/>
            <person name="Shin J.-H."/>
        </authorList>
    </citation>
    <scope>NUCLEOTIDE SEQUENCE [LARGE SCALE GENOMIC DNA]</scope>
    <source>
        <strain evidence="15 16">KACC 14407</strain>
        <plasmid evidence="15 16">unnamed5</plasmid>
    </source>
</reference>
<evidence type="ECO:0000256" key="13">
    <source>
        <dbReference type="SAM" id="MobiDB-lite"/>
    </source>
</evidence>
<evidence type="ECO:0000256" key="3">
    <source>
        <dbReference type="ARBA" id="ARBA00011049"/>
    </source>
</evidence>
<evidence type="ECO:0000256" key="10">
    <source>
        <dbReference type="ARBA" id="ARBA00023143"/>
    </source>
</evidence>
<proteinExistence type="inferred from homology"/>
<dbReference type="InterPro" id="IPR028976">
    <property type="entry name" value="CheC-like_sf"/>
</dbReference>
<dbReference type="OrthoDB" id="9806941at2"/>
<dbReference type="PANTHER" id="PTHR30034">
    <property type="entry name" value="FLAGELLAR MOTOR SWITCH PROTEIN FLIM"/>
    <property type="match status" value="1"/>
</dbReference>
<evidence type="ECO:0000256" key="8">
    <source>
        <dbReference type="ARBA" id="ARBA00022779"/>
    </source>
</evidence>
<keyword evidence="10" id="KW-0975">Bacterial flagellum</keyword>
<dbReference type="GO" id="GO:0009425">
    <property type="term" value="C:bacterial-type flagellum basal body"/>
    <property type="evidence" value="ECO:0007669"/>
    <property type="project" value="UniProtKB-SubCell"/>
</dbReference>
<evidence type="ECO:0000256" key="12">
    <source>
        <dbReference type="NCBIfam" id="TIGR01397"/>
    </source>
</evidence>
<dbReference type="InterPro" id="IPR001689">
    <property type="entry name" value="Flag_FliM"/>
</dbReference>
<dbReference type="Proteomes" id="UP000509702">
    <property type="component" value="Plasmid unnamed5"/>
</dbReference>
<dbReference type="AlphaFoldDB" id="A0A6N1ANT2"/>
<evidence type="ECO:0000313" key="15">
    <source>
        <dbReference type="EMBL" id="QKS53485.1"/>
    </source>
</evidence>
<keyword evidence="7" id="KW-0997">Cell inner membrane</keyword>
<evidence type="ECO:0000256" key="2">
    <source>
        <dbReference type="ARBA" id="ARBA00004417"/>
    </source>
</evidence>
<dbReference type="GO" id="GO:0071978">
    <property type="term" value="P:bacterial-type flagellum-dependent swarming motility"/>
    <property type="evidence" value="ECO:0007669"/>
    <property type="project" value="TreeGrafter"/>
</dbReference>
<keyword evidence="15" id="KW-0282">Flagellum</keyword>
<gene>
    <name evidence="15" type="primary">fliM</name>
    <name evidence="15" type="ORF">HUE56_23580</name>
</gene>
<keyword evidence="5" id="KW-1003">Cell membrane</keyword>
<dbReference type="Pfam" id="PF01052">
    <property type="entry name" value="FliMN_C"/>
    <property type="match status" value="1"/>
</dbReference>
<dbReference type="GO" id="GO:0003774">
    <property type="term" value="F:cytoskeletal motor activity"/>
    <property type="evidence" value="ECO:0007669"/>
    <property type="project" value="InterPro"/>
</dbReference>
<keyword evidence="15" id="KW-0966">Cell projection</keyword>
<dbReference type="InterPro" id="IPR001543">
    <property type="entry name" value="FliN-like_C"/>
</dbReference>
<evidence type="ECO:0000256" key="11">
    <source>
        <dbReference type="ARBA" id="ARBA00025044"/>
    </source>
</evidence>
<evidence type="ECO:0000256" key="7">
    <source>
        <dbReference type="ARBA" id="ARBA00022519"/>
    </source>
</evidence>
<feature type="compositionally biased region" description="Low complexity" evidence="13">
    <location>
        <begin position="14"/>
        <end position="25"/>
    </location>
</feature>
<feature type="region of interest" description="Disordered" evidence="13">
    <location>
        <begin position="1"/>
        <end position="33"/>
    </location>
</feature>
<dbReference type="RefSeq" id="WP_149200678.1">
    <property type="nucleotide sequence ID" value="NZ_BSOV01000026.1"/>
</dbReference>
<dbReference type="InterPro" id="IPR036429">
    <property type="entry name" value="SpoA-like_sf"/>
</dbReference>
<dbReference type="SUPFAM" id="SSF101801">
    <property type="entry name" value="Surface presentation of antigens (SPOA)"/>
    <property type="match status" value="1"/>
</dbReference>
<evidence type="ECO:0000256" key="5">
    <source>
        <dbReference type="ARBA" id="ARBA00022475"/>
    </source>
</evidence>
<evidence type="ECO:0000313" key="16">
    <source>
        <dbReference type="Proteomes" id="UP000509702"/>
    </source>
</evidence>
<keyword evidence="15" id="KW-0969">Cilium</keyword>
<evidence type="ECO:0000256" key="4">
    <source>
        <dbReference type="ARBA" id="ARBA00021898"/>
    </source>
</evidence>
<feature type="domain" description="Flagellar motor switch protein FliN-like C-terminal" evidence="14">
    <location>
        <begin position="316"/>
        <end position="383"/>
    </location>
</feature>
<dbReference type="Gene3D" id="3.40.1550.10">
    <property type="entry name" value="CheC-like"/>
    <property type="match status" value="1"/>
</dbReference>
<accession>A0A6N1ANT2</accession>
<sequence>MTDTPAPPAPSMPTPSMATPSMPTSVPVADEDADWSDAAWELAAAQQTAAPAPPPAAEAAAMAEAMQQALSGETKTLSQEEIDRLLNFGAPEGGGPEMSAIQRLVSSTTVNKDRLPMLDVVFDRMVRMLNTSLRQFASTNVEASLSKIEWLRYTDFQDAIELPALIGVARAEPWDNQMLVTIDSALIYCMMDVLLGGRRSRPGRIDGRAYTSIERKMTERMMKVVLQDLGQSFDPLAQVDFVFDRLEVNPQFATITRATNAIIRVRIAVEVERRTGHIDIVIPYATLEPIRGKLVQMFMGEKFGHDTVWESHLKNELMRSKLELVAVLAETKVPLGEVLAWQKGQSLKLRINPDSTVLVFSKTIPLFAGHMGQRNDNIAVKIDTDLDTKQELIDGLLSH</sequence>
<dbReference type="SUPFAM" id="SSF103039">
    <property type="entry name" value="CheC-like"/>
    <property type="match status" value="1"/>
</dbReference>
<keyword evidence="9" id="KW-0472">Membrane</keyword>
<protein>
    <recommendedName>
        <fullName evidence="4 12">Flagellar motor switch protein FliM</fullName>
    </recommendedName>
</protein>
<dbReference type="CDD" id="cd17908">
    <property type="entry name" value="FliM"/>
    <property type="match status" value="1"/>
</dbReference>
<dbReference type="PRINTS" id="PR00955">
    <property type="entry name" value="FLGMOTORFLIM"/>
</dbReference>
<evidence type="ECO:0000256" key="6">
    <source>
        <dbReference type="ARBA" id="ARBA00022500"/>
    </source>
</evidence>
<dbReference type="KEGG" id="aoz:HUE56_23580"/>
<keyword evidence="16" id="KW-1185">Reference proteome</keyword>
<keyword evidence="15" id="KW-0614">Plasmid</keyword>
<dbReference type="Gene3D" id="2.30.330.10">
    <property type="entry name" value="SpoA-like"/>
    <property type="match status" value="1"/>
</dbReference>
<evidence type="ECO:0000259" key="14">
    <source>
        <dbReference type="Pfam" id="PF01052"/>
    </source>
</evidence>
<dbReference type="GO" id="GO:0050918">
    <property type="term" value="P:positive chemotaxis"/>
    <property type="evidence" value="ECO:0007669"/>
    <property type="project" value="TreeGrafter"/>
</dbReference>
<dbReference type="EMBL" id="CP054620">
    <property type="protein sequence ID" value="QKS53485.1"/>
    <property type="molecule type" value="Genomic_DNA"/>
</dbReference>
<name>A0A6N1ANT2_9PROT</name>
<dbReference type="Pfam" id="PF02154">
    <property type="entry name" value="FliM"/>
    <property type="match status" value="1"/>
</dbReference>
<dbReference type="PANTHER" id="PTHR30034:SF3">
    <property type="entry name" value="FLAGELLAR MOTOR SWITCH PROTEIN FLIM"/>
    <property type="match status" value="1"/>
</dbReference>
<keyword evidence="6" id="KW-0145">Chemotaxis</keyword>
<comment type="subcellular location">
    <subcellularLocation>
        <location evidence="1">Bacterial flagellum basal body</location>
    </subcellularLocation>
    <subcellularLocation>
        <location evidence="2">Cell inner membrane</location>
        <topology evidence="2">Peripheral membrane protein</topology>
    </subcellularLocation>
</comment>
<keyword evidence="8" id="KW-0283">Flagellar rotation</keyword>
<geneLocation type="plasmid" evidence="15 16">
    <name>unnamed5</name>
</geneLocation>
<dbReference type="GO" id="GO:0005886">
    <property type="term" value="C:plasma membrane"/>
    <property type="evidence" value="ECO:0007669"/>
    <property type="project" value="UniProtKB-SubCell"/>
</dbReference>